<dbReference type="SMART" id="SM00091">
    <property type="entry name" value="PAS"/>
    <property type="match status" value="1"/>
</dbReference>
<dbReference type="Pfam" id="PF00990">
    <property type="entry name" value="GGDEF"/>
    <property type="match status" value="1"/>
</dbReference>
<dbReference type="SUPFAM" id="SSF55785">
    <property type="entry name" value="PYP-like sensor domain (PAS domain)"/>
    <property type="match status" value="1"/>
</dbReference>
<dbReference type="InterPro" id="IPR035965">
    <property type="entry name" value="PAS-like_dom_sf"/>
</dbReference>
<keyword evidence="4" id="KW-1185">Reference proteome</keyword>
<evidence type="ECO:0008006" key="5">
    <source>
        <dbReference type="Google" id="ProtNLM"/>
    </source>
</evidence>
<dbReference type="CDD" id="cd00130">
    <property type="entry name" value="PAS"/>
    <property type="match status" value="1"/>
</dbReference>
<comment type="caution">
    <text evidence="3">The sequence shown here is derived from an EMBL/GenBank/DDBJ whole genome shotgun (WGS) entry which is preliminary data.</text>
</comment>
<evidence type="ECO:0000259" key="2">
    <source>
        <dbReference type="PROSITE" id="PS50887"/>
    </source>
</evidence>
<dbReference type="PANTHER" id="PTHR44757:SF2">
    <property type="entry name" value="BIOFILM ARCHITECTURE MAINTENANCE PROTEIN MBAA"/>
    <property type="match status" value="1"/>
</dbReference>
<accession>A0ABN0XR95</accession>
<dbReference type="InterPro" id="IPR013767">
    <property type="entry name" value="PAS_fold"/>
</dbReference>
<dbReference type="SMART" id="SM00267">
    <property type="entry name" value="GGDEF"/>
    <property type="match status" value="1"/>
</dbReference>
<sequence length="304" mass="34866">MFNPSLPLQDLLNAMPDATLVVDSEGQILICNHLLEELFGYPPRYLEGEMVSRLIPQEQRSAHHQHIQQYMQTPQRRMMGAVMTLYGQKSQGDTFPVDIMLSPLVLDDNKLVICTVRDMTDIKQMQDALTEGLKRERQLARIDALTGCANRRAFMELAEYELERCSRYQRPFSLAYLDLDNFKQVNDLHGHLAGDNLLQNIARRLQSCLRSSDTVARIGGDEFVLLLPETPQNVAKFMLDRLHRQLLEEMAKQHCPVTFSIGVLSCTQAPEHIDHLLKMVDELMYSIKQKGKNAIRYCHFPAIL</sequence>
<dbReference type="SUPFAM" id="SSF55073">
    <property type="entry name" value="Nucleotide cyclase"/>
    <property type="match status" value="1"/>
</dbReference>
<dbReference type="CDD" id="cd01949">
    <property type="entry name" value="GGDEF"/>
    <property type="match status" value="1"/>
</dbReference>
<name>A0ABN0XR95_9ALTE</name>
<dbReference type="InterPro" id="IPR043128">
    <property type="entry name" value="Rev_trsase/Diguanyl_cyclase"/>
</dbReference>
<gene>
    <name evidence="3" type="ORF">GCM10009092_38640</name>
</gene>
<dbReference type="Gene3D" id="3.30.450.20">
    <property type="entry name" value="PAS domain"/>
    <property type="match status" value="1"/>
</dbReference>
<dbReference type="Pfam" id="PF00989">
    <property type="entry name" value="PAS"/>
    <property type="match status" value="1"/>
</dbReference>
<dbReference type="Proteomes" id="UP001501757">
    <property type="component" value="Unassembled WGS sequence"/>
</dbReference>
<proteinExistence type="predicted"/>
<evidence type="ECO:0000313" key="4">
    <source>
        <dbReference type="Proteomes" id="UP001501757"/>
    </source>
</evidence>
<feature type="domain" description="PAS" evidence="1">
    <location>
        <begin position="8"/>
        <end position="74"/>
    </location>
</feature>
<evidence type="ECO:0000313" key="3">
    <source>
        <dbReference type="EMBL" id="GAA0370604.1"/>
    </source>
</evidence>
<dbReference type="NCBIfam" id="TIGR00229">
    <property type="entry name" value="sensory_box"/>
    <property type="match status" value="1"/>
</dbReference>
<dbReference type="PROSITE" id="PS50112">
    <property type="entry name" value="PAS"/>
    <property type="match status" value="1"/>
</dbReference>
<feature type="domain" description="GGDEF" evidence="2">
    <location>
        <begin position="170"/>
        <end position="300"/>
    </location>
</feature>
<dbReference type="InterPro" id="IPR000014">
    <property type="entry name" value="PAS"/>
</dbReference>
<dbReference type="Gene3D" id="3.30.70.270">
    <property type="match status" value="1"/>
</dbReference>
<dbReference type="PROSITE" id="PS50887">
    <property type="entry name" value="GGDEF"/>
    <property type="match status" value="1"/>
</dbReference>
<dbReference type="PANTHER" id="PTHR44757">
    <property type="entry name" value="DIGUANYLATE CYCLASE DGCP"/>
    <property type="match status" value="1"/>
</dbReference>
<reference evidence="3 4" key="1">
    <citation type="journal article" date="2019" name="Int. J. Syst. Evol. Microbiol.">
        <title>The Global Catalogue of Microorganisms (GCM) 10K type strain sequencing project: providing services to taxonomists for standard genome sequencing and annotation.</title>
        <authorList>
            <consortium name="The Broad Institute Genomics Platform"/>
            <consortium name="The Broad Institute Genome Sequencing Center for Infectious Disease"/>
            <person name="Wu L."/>
            <person name="Ma J."/>
        </authorList>
    </citation>
    <scope>NUCLEOTIDE SEQUENCE [LARGE SCALE GENOMIC DNA]</scope>
    <source>
        <strain evidence="3 4">JCM 13378</strain>
    </source>
</reference>
<protein>
    <recommendedName>
        <fullName evidence="5">Diguanylate cyclase</fullName>
    </recommendedName>
</protein>
<organism evidence="3 4">
    <name type="scientific">Bowmanella denitrificans</name>
    <dbReference type="NCBI Taxonomy" id="366582"/>
    <lineage>
        <taxon>Bacteria</taxon>
        <taxon>Pseudomonadati</taxon>
        <taxon>Pseudomonadota</taxon>
        <taxon>Gammaproteobacteria</taxon>
        <taxon>Alteromonadales</taxon>
        <taxon>Alteromonadaceae</taxon>
        <taxon>Bowmanella</taxon>
    </lineage>
</organism>
<dbReference type="InterPro" id="IPR000160">
    <property type="entry name" value="GGDEF_dom"/>
</dbReference>
<dbReference type="InterPro" id="IPR029787">
    <property type="entry name" value="Nucleotide_cyclase"/>
</dbReference>
<dbReference type="RefSeq" id="WP_343847114.1">
    <property type="nucleotide sequence ID" value="NZ_BAAAEI010000023.1"/>
</dbReference>
<dbReference type="NCBIfam" id="TIGR00254">
    <property type="entry name" value="GGDEF"/>
    <property type="match status" value="1"/>
</dbReference>
<dbReference type="EMBL" id="BAAAEI010000023">
    <property type="protein sequence ID" value="GAA0370604.1"/>
    <property type="molecule type" value="Genomic_DNA"/>
</dbReference>
<dbReference type="InterPro" id="IPR052155">
    <property type="entry name" value="Biofilm_reg_signaling"/>
</dbReference>
<evidence type="ECO:0000259" key="1">
    <source>
        <dbReference type="PROSITE" id="PS50112"/>
    </source>
</evidence>